<keyword evidence="6" id="KW-1185">Reference proteome</keyword>
<dbReference type="PANTHER" id="PTHR21027:SF1">
    <property type="entry name" value="TRNA-SPLICING ENDONUCLEASE SUBUNIT SEN54"/>
    <property type="match status" value="1"/>
</dbReference>
<comment type="caution">
    <text evidence="5">The sequence shown here is derived from an EMBL/GenBank/DDBJ whole genome shotgun (WGS) entry which is preliminary data.</text>
</comment>
<evidence type="ECO:0000313" key="5">
    <source>
        <dbReference type="EMBL" id="KAF9450354.1"/>
    </source>
</evidence>
<feature type="compositionally biased region" description="Acidic residues" evidence="3">
    <location>
        <begin position="19"/>
        <end position="33"/>
    </location>
</feature>
<sequence length="466" mass="52632">MDDLLESPSTLTEKPADLQPEDDDQSSGDEDAGLDWTKIIPAAARPVIPKRGEKEFEPRENGGTNLQMHILDRARSAMFETLRATRTISSKGISYGVWYPTLGRTHVTVPRGIHFSTMGHSAPRPILDERGVNRLHKRLELLPEEAIYLVERGALFCWKECDVDASHLQGFEGIAGAPMSVQQVYTEMIGKENLTLEKFQVYANLRRLGYAVTRTEAPNDSYPMPPPFDLSRPSTPPSLFRRISSPFLFVFSRVLRIFSSSFNWWRPLRLSRLIHHDYASIYRLLRFLPSGHTIPLHQSSTRTLPPPSPYKIFYNVYKPSTAFKKTAPPLPDFQVVVVNARTTPMPTLQELSALFDLLPELPPPLPRPRRQAYGSKTTPAAPDLAAKTPTQLQTTPTPLQPKPMLLQRIFPFLFPPTTQPLQVQRRPNPFAALKQGKKIIVIAAVDNGNISFFRFSQGAFEEWPMA</sequence>
<dbReference type="GO" id="GO:0000379">
    <property type="term" value="P:tRNA-type intron splice site recognition and cleavage"/>
    <property type="evidence" value="ECO:0007669"/>
    <property type="project" value="TreeGrafter"/>
</dbReference>
<gene>
    <name evidence="5" type="ORF">P691DRAFT_774004</name>
</gene>
<dbReference type="InterPro" id="IPR024336">
    <property type="entry name" value="tRNA_splic_suSen54_N"/>
</dbReference>
<dbReference type="Pfam" id="PF12928">
    <property type="entry name" value="tRNA_int_end_N2"/>
    <property type="match status" value="1"/>
</dbReference>
<feature type="region of interest" description="Disordered" evidence="3">
    <location>
        <begin position="365"/>
        <end position="400"/>
    </location>
</feature>
<proteinExistence type="inferred from homology"/>
<dbReference type="Proteomes" id="UP000807342">
    <property type="component" value="Unassembled WGS sequence"/>
</dbReference>
<organism evidence="5 6">
    <name type="scientific">Macrolepiota fuliginosa MF-IS2</name>
    <dbReference type="NCBI Taxonomy" id="1400762"/>
    <lineage>
        <taxon>Eukaryota</taxon>
        <taxon>Fungi</taxon>
        <taxon>Dikarya</taxon>
        <taxon>Basidiomycota</taxon>
        <taxon>Agaricomycotina</taxon>
        <taxon>Agaricomycetes</taxon>
        <taxon>Agaricomycetidae</taxon>
        <taxon>Agaricales</taxon>
        <taxon>Agaricineae</taxon>
        <taxon>Agaricaceae</taxon>
        <taxon>Macrolepiota</taxon>
    </lineage>
</organism>
<name>A0A9P6C6I2_9AGAR</name>
<feature type="region of interest" description="Disordered" evidence="3">
    <location>
        <begin position="1"/>
        <end position="36"/>
    </location>
</feature>
<reference evidence="5" key="1">
    <citation type="submission" date="2020-11" db="EMBL/GenBank/DDBJ databases">
        <authorList>
            <consortium name="DOE Joint Genome Institute"/>
            <person name="Ahrendt S."/>
            <person name="Riley R."/>
            <person name="Andreopoulos W."/>
            <person name="Labutti K."/>
            <person name="Pangilinan J."/>
            <person name="Ruiz-Duenas F.J."/>
            <person name="Barrasa J.M."/>
            <person name="Sanchez-Garcia M."/>
            <person name="Camarero S."/>
            <person name="Miyauchi S."/>
            <person name="Serrano A."/>
            <person name="Linde D."/>
            <person name="Babiker R."/>
            <person name="Drula E."/>
            <person name="Ayuso-Fernandez I."/>
            <person name="Pacheco R."/>
            <person name="Padilla G."/>
            <person name="Ferreira P."/>
            <person name="Barriuso J."/>
            <person name="Kellner H."/>
            <person name="Castanera R."/>
            <person name="Alfaro M."/>
            <person name="Ramirez L."/>
            <person name="Pisabarro A.G."/>
            <person name="Kuo A."/>
            <person name="Tritt A."/>
            <person name="Lipzen A."/>
            <person name="He G."/>
            <person name="Yan M."/>
            <person name="Ng V."/>
            <person name="Cullen D."/>
            <person name="Martin F."/>
            <person name="Rosso M.-N."/>
            <person name="Henrissat B."/>
            <person name="Hibbett D."/>
            <person name="Martinez A.T."/>
            <person name="Grigoriev I.V."/>
        </authorList>
    </citation>
    <scope>NUCLEOTIDE SEQUENCE</scope>
    <source>
        <strain evidence="5">MF-IS2</strain>
    </source>
</reference>
<evidence type="ECO:0000256" key="2">
    <source>
        <dbReference type="ARBA" id="ARBA00022694"/>
    </source>
</evidence>
<feature type="compositionally biased region" description="Low complexity" evidence="3">
    <location>
        <begin position="384"/>
        <end position="400"/>
    </location>
</feature>
<dbReference type="AlphaFoldDB" id="A0A9P6C6I2"/>
<dbReference type="GO" id="GO:0000214">
    <property type="term" value="C:tRNA-intron endonuclease complex"/>
    <property type="evidence" value="ECO:0007669"/>
    <property type="project" value="TreeGrafter"/>
</dbReference>
<evidence type="ECO:0000313" key="6">
    <source>
        <dbReference type="Proteomes" id="UP000807342"/>
    </source>
</evidence>
<evidence type="ECO:0000259" key="4">
    <source>
        <dbReference type="Pfam" id="PF12928"/>
    </source>
</evidence>
<dbReference type="PANTHER" id="PTHR21027">
    <property type="entry name" value="TRNA-SPLICING ENDONUCLEASE SUBUNIT SEN54"/>
    <property type="match status" value="1"/>
</dbReference>
<dbReference type="EMBL" id="MU151107">
    <property type="protein sequence ID" value="KAF9450354.1"/>
    <property type="molecule type" value="Genomic_DNA"/>
</dbReference>
<keyword evidence="2" id="KW-0819">tRNA processing</keyword>
<dbReference type="OrthoDB" id="408683at2759"/>
<feature type="domain" description="tRNA-splicing endonuclease subunit Sen54 N-terminal" evidence="4">
    <location>
        <begin position="79"/>
        <end position="158"/>
    </location>
</feature>
<comment type="similarity">
    <text evidence="1">Belongs to the SEN54 family.</text>
</comment>
<accession>A0A9P6C6I2</accession>
<protein>
    <recommendedName>
        <fullName evidence="4">tRNA-splicing endonuclease subunit Sen54 N-terminal domain-containing protein</fullName>
    </recommendedName>
</protein>
<evidence type="ECO:0000256" key="1">
    <source>
        <dbReference type="ARBA" id="ARBA00005736"/>
    </source>
</evidence>
<evidence type="ECO:0000256" key="3">
    <source>
        <dbReference type="SAM" id="MobiDB-lite"/>
    </source>
</evidence>
<dbReference type="InterPro" id="IPR024337">
    <property type="entry name" value="tRNA_splic_suSen54"/>
</dbReference>